<protein>
    <submittedName>
        <fullName evidence="1">Uncharacterized protein</fullName>
    </submittedName>
</protein>
<keyword evidence="2" id="KW-1185">Reference proteome</keyword>
<sequence>MWVLVVNTTSDRLGSTQDLFGDRSQVLTERLLLHLSGNLVNLVQWNVTGVLDILLLFSVSRWLLQGSDDEGRSRWDNGGSSLSVLNSQLNSDLDTLEVLSGLGDVLTDLLWRQTQRTDLWGQGGRSTDLTTNGSQVEELNFRRVELWRHVEFFFGW</sequence>
<dbReference type="EMBL" id="CP034457">
    <property type="protein sequence ID" value="QBM86989.1"/>
    <property type="molecule type" value="Genomic_DNA"/>
</dbReference>
<evidence type="ECO:0000313" key="1">
    <source>
        <dbReference type="EMBL" id="QBM86989.1"/>
    </source>
</evidence>
<reference evidence="2" key="1">
    <citation type="submission" date="2019-03" db="EMBL/GenBank/DDBJ databases">
        <title>Snf2 controls pulcherriminic acid biosynthesis and connects pigmentation and antifungal activity of the yeast Metschnikowia pulcherrima.</title>
        <authorList>
            <person name="Gore-Lloyd D."/>
            <person name="Sumann I."/>
            <person name="Brachmann A.O."/>
            <person name="Schneeberger K."/>
            <person name="Ortiz-Merino R.A."/>
            <person name="Moreno-Beltran M."/>
            <person name="Schlaefli M."/>
            <person name="Kirner P."/>
            <person name="Santos Kron A."/>
            <person name="Wolfe K.H."/>
            <person name="Piel J."/>
            <person name="Ahrens C.H."/>
            <person name="Henk D."/>
            <person name="Freimoser F.M."/>
        </authorList>
    </citation>
    <scope>NUCLEOTIDE SEQUENCE [LARGE SCALE GENOMIC DNA]</scope>
    <source>
        <strain evidence="2">APC 1.2</strain>
    </source>
</reference>
<accession>A0A4P6XJW6</accession>
<proteinExistence type="predicted"/>
<evidence type="ECO:0000313" key="2">
    <source>
        <dbReference type="Proteomes" id="UP000292447"/>
    </source>
</evidence>
<dbReference type="Proteomes" id="UP000292447">
    <property type="component" value="Chromosome II"/>
</dbReference>
<name>A0A4P6XJW6_9ASCO</name>
<organism evidence="1 2">
    <name type="scientific">Metschnikowia aff. pulcherrima</name>
    <dbReference type="NCBI Taxonomy" id="2163413"/>
    <lineage>
        <taxon>Eukaryota</taxon>
        <taxon>Fungi</taxon>
        <taxon>Dikarya</taxon>
        <taxon>Ascomycota</taxon>
        <taxon>Saccharomycotina</taxon>
        <taxon>Pichiomycetes</taxon>
        <taxon>Metschnikowiaceae</taxon>
        <taxon>Metschnikowia</taxon>
    </lineage>
</organism>
<dbReference type="AlphaFoldDB" id="A0A4P6XJW6"/>
<gene>
    <name evidence="1" type="ORF">METSCH_B01830</name>
</gene>